<evidence type="ECO:0000313" key="1">
    <source>
        <dbReference type="EMBL" id="QYN80118.1"/>
    </source>
</evidence>
<accession>A0AAE7WFE6</accession>
<sequence>MEESKIHPLHALIAFYASELYNECVVNRDSSNFWEKSNDHIFLSPLVSFKTALNEFHKSLGNEKNMYNYFVTMFVRAFAQPYTKPALKEFGDSFNDVVKDPIFGSAVDFSFNDLSPAEQLLLFFSVHRDQISLAVEQKKQLIAEENAIRRTRK</sequence>
<dbReference type="GeneID" id="77953295"/>
<dbReference type="RefSeq" id="YP_010676930.1">
    <property type="nucleotide sequence ID" value="NC_071015.1"/>
</dbReference>
<proteinExistence type="predicted"/>
<name>A0AAE7WFE6_9CAUD</name>
<keyword evidence="2" id="KW-1185">Reference proteome</keyword>
<reference evidence="1" key="1">
    <citation type="journal article" date="2021" name="Viruses">
        <title>Novel Viruses That Lyse Plant and Human Strains of Kosakonia cowanii.</title>
        <authorList>
            <person name="Petrzik K."/>
            <person name="Brazdova S."/>
            <person name="Krawczyk K."/>
        </authorList>
    </citation>
    <scope>NUCLEOTIDE SEQUENCE</scope>
</reference>
<protein>
    <submittedName>
        <fullName evidence="1">Uncharacterized protein</fullName>
    </submittedName>
</protein>
<organism evidence="1 2">
    <name type="scientific">Kosakonia phage Kc263</name>
    <dbReference type="NCBI Taxonomy" id="2863194"/>
    <lineage>
        <taxon>Viruses</taxon>
        <taxon>Duplodnaviria</taxon>
        <taxon>Heunggongvirae</taxon>
        <taxon>Uroviricota</taxon>
        <taxon>Caudoviricetes</taxon>
        <taxon>Chimalliviridae</taxon>
        <taxon>Branisovskavirus</taxon>
        <taxon>Branisovskavirus Kc263</taxon>
    </lineage>
</organism>
<evidence type="ECO:0000313" key="2">
    <source>
        <dbReference type="Proteomes" id="UP000828443"/>
    </source>
</evidence>
<dbReference type="Proteomes" id="UP000828443">
    <property type="component" value="Segment"/>
</dbReference>
<dbReference type="EMBL" id="MZ348422">
    <property type="protein sequence ID" value="QYN80118.1"/>
    <property type="molecule type" value="Genomic_DNA"/>
</dbReference>
<dbReference type="KEGG" id="vg:77953295"/>